<dbReference type="InterPro" id="IPR013083">
    <property type="entry name" value="Znf_RING/FYVE/PHD"/>
</dbReference>
<dbReference type="SUPFAM" id="SSF57850">
    <property type="entry name" value="RING/U-box"/>
    <property type="match status" value="1"/>
</dbReference>
<dbReference type="AlphaFoldDB" id="S4P6A7"/>
<proteinExistence type="predicted"/>
<dbReference type="Gene3D" id="3.30.40.10">
    <property type="entry name" value="Zinc/RING finger domain, C3HC4 (zinc finger)"/>
    <property type="match status" value="1"/>
</dbReference>
<protein>
    <submittedName>
        <fullName evidence="1">TNF receptor-associated factor 7</fullName>
    </submittedName>
</protein>
<evidence type="ECO:0000313" key="1">
    <source>
        <dbReference type="EMBL" id="JAA87421.1"/>
    </source>
</evidence>
<keyword evidence="1" id="KW-0675">Receptor</keyword>
<dbReference type="EMBL" id="GAIX01005139">
    <property type="protein sequence ID" value="JAA87421.1"/>
    <property type="molecule type" value="Transcribed_RNA"/>
</dbReference>
<accession>S4P6A7</accession>
<organism evidence="1">
    <name type="scientific">Pararge aegeria</name>
    <name type="common">speckled wood butterfly</name>
    <dbReference type="NCBI Taxonomy" id="116150"/>
    <lineage>
        <taxon>Eukaryota</taxon>
        <taxon>Metazoa</taxon>
        <taxon>Ecdysozoa</taxon>
        <taxon>Arthropoda</taxon>
        <taxon>Hexapoda</taxon>
        <taxon>Insecta</taxon>
        <taxon>Pterygota</taxon>
        <taxon>Neoptera</taxon>
        <taxon>Endopterygota</taxon>
        <taxon>Lepidoptera</taxon>
        <taxon>Glossata</taxon>
        <taxon>Ditrysia</taxon>
        <taxon>Papilionoidea</taxon>
        <taxon>Nymphalidae</taxon>
        <taxon>Satyrinae</taxon>
        <taxon>Satyrini</taxon>
        <taxon>Parargina</taxon>
        <taxon>Pararge</taxon>
    </lineage>
</organism>
<feature type="non-terminal residue" evidence="1">
    <location>
        <position position="208"/>
    </location>
</feature>
<feature type="non-terminal residue" evidence="1">
    <location>
        <position position="1"/>
    </location>
</feature>
<reference evidence="1" key="1">
    <citation type="journal article" date="2013" name="BMC Genomics">
        <title>Unscrambling butterfly oogenesis.</title>
        <authorList>
            <person name="Carter J.M."/>
            <person name="Baker S.C."/>
            <person name="Pink R."/>
            <person name="Carter D.R."/>
            <person name="Collins A."/>
            <person name="Tomlin J."/>
            <person name="Gibbs M."/>
            <person name="Breuker C.J."/>
        </authorList>
    </citation>
    <scope>NUCLEOTIDE SEQUENCE</scope>
    <source>
        <tissue evidence="1">Ovary</tissue>
    </source>
</reference>
<sequence>YQRQNSSTPLLNFEEAISSPQQRIVPDMFPTPTADAQRLANSLIKLSRFLKTPNITELHCLDCRYVPYLPVTGQCGHTRCMRCIVSNGACPCSADAPESLLVNTVVQEIIEKMMRYIKKPRIIESGSTIRAPGDKTSLLFGAARSLSKSRHSRSMRLASLENPSTHCDLRPRMPMTVQARYRRARLLMDAGQYLEAASHFARVAASSE</sequence>
<reference evidence="1" key="2">
    <citation type="submission" date="2013-05" db="EMBL/GenBank/DDBJ databases">
        <authorList>
            <person name="Carter J.-M."/>
            <person name="Baker S.C."/>
            <person name="Pink R."/>
            <person name="Carter D.R.F."/>
            <person name="Collins A."/>
            <person name="Tomlin J."/>
            <person name="Gibbs M."/>
            <person name="Breuker C.J."/>
        </authorList>
    </citation>
    <scope>NUCLEOTIDE SEQUENCE</scope>
    <source>
        <tissue evidence="1">Ovary</tissue>
    </source>
</reference>
<name>S4P6A7_9NEOP</name>